<dbReference type="OrthoDB" id="9780943at2"/>
<dbReference type="Gene3D" id="3.40.190.150">
    <property type="entry name" value="Bordetella uptake gene, domain 1"/>
    <property type="match status" value="1"/>
</dbReference>
<keyword evidence="4" id="KW-1185">Reference proteome</keyword>
<organism evidence="3 4">
    <name type="scientific">Pollutimonas bauzanensis</name>
    <dbReference type="NCBI Taxonomy" id="658167"/>
    <lineage>
        <taxon>Bacteria</taxon>
        <taxon>Pseudomonadati</taxon>
        <taxon>Pseudomonadota</taxon>
        <taxon>Betaproteobacteria</taxon>
        <taxon>Burkholderiales</taxon>
        <taxon>Alcaligenaceae</taxon>
        <taxon>Pollutimonas</taxon>
    </lineage>
</organism>
<accession>A0A1M6A5A5</accession>
<proteinExistence type="inferred from homology"/>
<gene>
    <name evidence="3" type="ORF">SAMN04488135_12113</name>
</gene>
<protein>
    <submittedName>
        <fullName evidence="3">Tripartite-type tricarboxylate transporter, receptor component TctC</fullName>
    </submittedName>
</protein>
<keyword evidence="2" id="KW-0732">Signal</keyword>
<name>A0A1M6A5A5_9BURK</name>
<dbReference type="PANTHER" id="PTHR42928:SF5">
    <property type="entry name" value="BLR1237 PROTEIN"/>
    <property type="match status" value="1"/>
</dbReference>
<dbReference type="Gene3D" id="3.40.190.10">
    <property type="entry name" value="Periplasmic binding protein-like II"/>
    <property type="match status" value="1"/>
</dbReference>
<feature type="chain" id="PRO_5013291189" evidence="2">
    <location>
        <begin position="32"/>
        <end position="333"/>
    </location>
</feature>
<dbReference type="AlphaFoldDB" id="A0A1M6A5A5"/>
<sequence>MPLLNPLRRQLFAHALTVTAATLLTAPPAFAQGEAYPSRPVSLVVPYGPGGVVDITARTLAEGLSKLWGQSVVVENRPGAAGAIGGSTVAKAKGDGYTLFYTDDGVLVSMPHFNSNIPYKTLSDLKPVSTSGTYPYIVLANSNAGFKSLEDLIKNAKANPGAINFATNGIGSTHHLAWERFQQQAKIKLNHVPYKSASPALQDVMAGHIPVMTVSIGTIVPVLTDSRVVPIANLGPKRAPLLPDVPTAKELGYERFGALGWLAVLAPGSTPDAIVEKISKDVAAVVATDQFRQDMTRRGVEPESMSPADLAKRLRSEYEQNGADIARMEIKPN</sequence>
<evidence type="ECO:0000313" key="3">
    <source>
        <dbReference type="EMBL" id="SHI31373.1"/>
    </source>
</evidence>
<comment type="similarity">
    <text evidence="1">Belongs to the UPF0065 (bug) family.</text>
</comment>
<dbReference type="Proteomes" id="UP000184226">
    <property type="component" value="Unassembled WGS sequence"/>
</dbReference>
<dbReference type="InterPro" id="IPR042100">
    <property type="entry name" value="Bug_dom1"/>
</dbReference>
<evidence type="ECO:0000313" key="4">
    <source>
        <dbReference type="Proteomes" id="UP000184226"/>
    </source>
</evidence>
<dbReference type="EMBL" id="FQXE01000021">
    <property type="protein sequence ID" value="SHI31373.1"/>
    <property type="molecule type" value="Genomic_DNA"/>
</dbReference>
<dbReference type="STRING" id="658167.SAMN04488135_12113"/>
<reference evidence="3 4" key="1">
    <citation type="submission" date="2016-11" db="EMBL/GenBank/DDBJ databases">
        <authorList>
            <person name="Jaros S."/>
            <person name="Januszkiewicz K."/>
            <person name="Wedrychowicz H."/>
        </authorList>
    </citation>
    <scope>NUCLEOTIDE SEQUENCE [LARGE SCALE GENOMIC DNA]</scope>
    <source>
        <strain evidence="3 4">CGMCC 1.10190</strain>
    </source>
</reference>
<dbReference type="PIRSF" id="PIRSF017082">
    <property type="entry name" value="YflP"/>
    <property type="match status" value="1"/>
</dbReference>
<dbReference type="CDD" id="cd07012">
    <property type="entry name" value="PBP2_Bug_TTT"/>
    <property type="match status" value="1"/>
</dbReference>
<dbReference type="SUPFAM" id="SSF53850">
    <property type="entry name" value="Periplasmic binding protein-like II"/>
    <property type="match status" value="1"/>
</dbReference>
<evidence type="ECO:0000256" key="1">
    <source>
        <dbReference type="ARBA" id="ARBA00006987"/>
    </source>
</evidence>
<dbReference type="InterPro" id="IPR005064">
    <property type="entry name" value="BUG"/>
</dbReference>
<evidence type="ECO:0000256" key="2">
    <source>
        <dbReference type="SAM" id="SignalP"/>
    </source>
</evidence>
<keyword evidence="3" id="KW-0675">Receptor</keyword>
<feature type="signal peptide" evidence="2">
    <location>
        <begin position="1"/>
        <end position="31"/>
    </location>
</feature>
<dbReference type="PANTHER" id="PTHR42928">
    <property type="entry name" value="TRICARBOXYLATE-BINDING PROTEIN"/>
    <property type="match status" value="1"/>
</dbReference>
<dbReference type="RefSeq" id="WP_084136237.1">
    <property type="nucleotide sequence ID" value="NZ_FQXE01000021.1"/>
</dbReference>
<dbReference type="Pfam" id="PF03401">
    <property type="entry name" value="TctC"/>
    <property type="match status" value="1"/>
</dbReference>